<dbReference type="AlphaFoldDB" id="A0A8S9MJZ9"/>
<evidence type="ECO:0000313" key="1">
    <source>
        <dbReference type="EMBL" id="KAF2618221.1"/>
    </source>
</evidence>
<sequence>MSSYSSLTYIIYASSLTDMPVAPHPVGSSLLGTLAPSSLSSSNDQPTKFHTSSSIKLKTTTNGGSETVAMKSLGLLYDCLCAPIRSC</sequence>
<proteinExistence type="predicted"/>
<protein>
    <submittedName>
        <fullName evidence="1">Uncharacterized protein</fullName>
    </submittedName>
</protein>
<dbReference type="EMBL" id="QGKW02000007">
    <property type="protein sequence ID" value="KAF2618221.1"/>
    <property type="molecule type" value="Genomic_DNA"/>
</dbReference>
<name>A0A8S9MJZ9_BRACR</name>
<dbReference type="Proteomes" id="UP000712281">
    <property type="component" value="Unassembled WGS sequence"/>
</dbReference>
<gene>
    <name evidence="1" type="ORF">F2Q68_00039341</name>
</gene>
<comment type="caution">
    <text evidence="1">The sequence shown here is derived from an EMBL/GenBank/DDBJ whole genome shotgun (WGS) entry which is preliminary data.</text>
</comment>
<reference evidence="1" key="1">
    <citation type="submission" date="2019-12" db="EMBL/GenBank/DDBJ databases">
        <title>Genome sequencing and annotation of Brassica cretica.</title>
        <authorList>
            <person name="Studholme D.J."/>
            <person name="Sarris P.F."/>
        </authorList>
    </citation>
    <scope>NUCLEOTIDE SEQUENCE</scope>
    <source>
        <strain evidence="1">PFS-001/15</strain>
        <tissue evidence="1">Leaf</tissue>
    </source>
</reference>
<accession>A0A8S9MJZ9</accession>
<organism evidence="1 2">
    <name type="scientific">Brassica cretica</name>
    <name type="common">Mustard</name>
    <dbReference type="NCBI Taxonomy" id="69181"/>
    <lineage>
        <taxon>Eukaryota</taxon>
        <taxon>Viridiplantae</taxon>
        <taxon>Streptophyta</taxon>
        <taxon>Embryophyta</taxon>
        <taxon>Tracheophyta</taxon>
        <taxon>Spermatophyta</taxon>
        <taxon>Magnoliopsida</taxon>
        <taxon>eudicotyledons</taxon>
        <taxon>Gunneridae</taxon>
        <taxon>Pentapetalae</taxon>
        <taxon>rosids</taxon>
        <taxon>malvids</taxon>
        <taxon>Brassicales</taxon>
        <taxon>Brassicaceae</taxon>
        <taxon>Brassiceae</taxon>
        <taxon>Brassica</taxon>
    </lineage>
</organism>
<evidence type="ECO:0000313" key="2">
    <source>
        <dbReference type="Proteomes" id="UP000712281"/>
    </source>
</evidence>